<dbReference type="Gene3D" id="2.40.128.520">
    <property type="match status" value="1"/>
</dbReference>
<keyword evidence="4" id="KW-1185">Reference proteome</keyword>
<evidence type="ECO:0000259" key="2">
    <source>
        <dbReference type="Pfam" id="PF09917"/>
    </source>
</evidence>
<dbReference type="RefSeq" id="WP_093027451.1">
    <property type="nucleotide sequence ID" value="NZ_FMZV01000002.1"/>
</dbReference>
<name>A0A1G6KVI4_9RHOB</name>
<evidence type="ECO:0000313" key="4">
    <source>
        <dbReference type="Proteomes" id="UP000199628"/>
    </source>
</evidence>
<dbReference type="PANTHER" id="PTHR36919">
    <property type="entry name" value="BLR1215 PROTEIN"/>
    <property type="match status" value="1"/>
</dbReference>
<feature type="domain" description="DUF2147" evidence="2">
    <location>
        <begin position="25"/>
        <end position="130"/>
    </location>
</feature>
<keyword evidence="1" id="KW-0732">Signal</keyword>
<dbReference type="Pfam" id="PF09917">
    <property type="entry name" value="DUF2147"/>
    <property type="match status" value="1"/>
</dbReference>
<dbReference type="OrthoDB" id="9811671at2"/>
<evidence type="ECO:0000256" key="1">
    <source>
        <dbReference type="SAM" id="SignalP"/>
    </source>
</evidence>
<gene>
    <name evidence="3" type="ORF">SAMN04488239_10251</name>
</gene>
<organism evidence="3 4">
    <name type="scientific">Ruegeria marina</name>
    <dbReference type="NCBI Taxonomy" id="639004"/>
    <lineage>
        <taxon>Bacteria</taxon>
        <taxon>Pseudomonadati</taxon>
        <taxon>Pseudomonadota</taxon>
        <taxon>Alphaproteobacteria</taxon>
        <taxon>Rhodobacterales</taxon>
        <taxon>Roseobacteraceae</taxon>
        <taxon>Ruegeria</taxon>
    </lineage>
</organism>
<evidence type="ECO:0000313" key="3">
    <source>
        <dbReference type="EMBL" id="SDC34396.1"/>
    </source>
</evidence>
<protein>
    <submittedName>
        <fullName evidence="3">Uncharacterized conserved protein, DUF2147 family</fullName>
    </submittedName>
</protein>
<feature type="chain" id="PRO_5011483382" evidence="1">
    <location>
        <begin position="20"/>
        <end position="132"/>
    </location>
</feature>
<dbReference type="AlphaFoldDB" id="A0A1G6KVI4"/>
<feature type="signal peptide" evidence="1">
    <location>
        <begin position="1"/>
        <end position="19"/>
    </location>
</feature>
<proteinExistence type="predicted"/>
<dbReference type="EMBL" id="FMZV01000002">
    <property type="protein sequence ID" value="SDC34396.1"/>
    <property type="molecule type" value="Genomic_DNA"/>
</dbReference>
<reference evidence="4" key="1">
    <citation type="submission" date="2016-10" db="EMBL/GenBank/DDBJ databases">
        <authorList>
            <person name="Varghese N."/>
            <person name="Submissions S."/>
        </authorList>
    </citation>
    <scope>NUCLEOTIDE SEQUENCE [LARGE SCALE GENOMIC DNA]</scope>
    <source>
        <strain evidence="4">CGMCC 1.9108</strain>
    </source>
</reference>
<accession>A0A1G6KVI4</accession>
<dbReference type="InterPro" id="IPR019223">
    <property type="entry name" value="DUF2147"/>
</dbReference>
<dbReference type="PANTHER" id="PTHR36919:SF2">
    <property type="entry name" value="BLL6627 PROTEIN"/>
    <property type="match status" value="1"/>
</dbReference>
<dbReference type="STRING" id="639004.SAMN04488239_10251"/>
<dbReference type="Proteomes" id="UP000199628">
    <property type="component" value="Unassembled WGS sequence"/>
</dbReference>
<sequence length="132" mass="13641">MNRLILAAALGLGFAGAAAADPAAGTWKTEPGDSGGYLHVAVAPCGPSICGTIKTAYDKDGIEQADYEHKGKRMLWDMQPGGGGSYSGGQIWAPDSDKTYSSKMSLDGDALTVKGCVAGGLICRGQTWMRVN</sequence>